<dbReference type="InterPro" id="IPR004675">
    <property type="entry name" value="AhpD_core"/>
</dbReference>
<dbReference type="RefSeq" id="WP_077314651.1">
    <property type="nucleotide sequence ID" value="NZ_AP024888.1"/>
</dbReference>
<dbReference type="NCBIfam" id="TIGR00778">
    <property type="entry name" value="ahpD_dom"/>
    <property type="match status" value="1"/>
</dbReference>
<dbReference type="InterPro" id="IPR003779">
    <property type="entry name" value="CMD-like"/>
</dbReference>
<accession>A0A1R4B5T0</accession>
<dbReference type="OrthoDB" id="1683318at2"/>
<keyword evidence="3" id="KW-1185">Reference proteome</keyword>
<dbReference type="SUPFAM" id="SSF69118">
    <property type="entry name" value="AhpD-like"/>
    <property type="match status" value="1"/>
</dbReference>
<feature type="domain" description="Carboxymuconolactone decarboxylase-like" evidence="1">
    <location>
        <begin position="24"/>
        <end position="103"/>
    </location>
</feature>
<reference evidence="2 3" key="1">
    <citation type="submission" date="2017-02" db="EMBL/GenBank/DDBJ databases">
        <authorList>
            <person name="Peterson S.W."/>
        </authorList>
    </citation>
    <scope>NUCLEOTIDE SEQUENCE [LARGE SCALE GENOMIC DNA]</scope>
    <source>
        <strain evidence="2 3">CECT 9027</strain>
    </source>
</reference>
<sequence length="114" mass="12103">MEQSYTEFNRHKKQLTAAYEKASPDVMAGFRKLQQAALKEGALDIKQKELIALGIAIAVRCDGCIGAHVAGAIQHGATKQELVETIDIALLMGGGPSIVYGSEAYAAVEELISA</sequence>
<organism evidence="2 3">
    <name type="scientific">Vibrio palustris</name>
    <dbReference type="NCBI Taxonomy" id="1918946"/>
    <lineage>
        <taxon>Bacteria</taxon>
        <taxon>Pseudomonadati</taxon>
        <taxon>Pseudomonadota</taxon>
        <taxon>Gammaproteobacteria</taxon>
        <taxon>Vibrionales</taxon>
        <taxon>Vibrionaceae</taxon>
        <taxon>Vibrio</taxon>
    </lineage>
</organism>
<evidence type="ECO:0000313" key="2">
    <source>
        <dbReference type="EMBL" id="SJL84279.1"/>
    </source>
</evidence>
<dbReference type="Pfam" id="PF02627">
    <property type="entry name" value="CMD"/>
    <property type="match status" value="1"/>
</dbReference>
<dbReference type="STRING" id="1918946.VPAL9027_02261"/>
<dbReference type="AlphaFoldDB" id="A0A1R4B5T0"/>
<dbReference type="PANTHER" id="PTHR33930">
    <property type="entry name" value="ALKYL HYDROPEROXIDE REDUCTASE AHPD"/>
    <property type="match status" value="1"/>
</dbReference>
<dbReference type="EMBL" id="FUFT01000005">
    <property type="protein sequence ID" value="SJL84279.1"/>
    <property type="molecule type" value="Genomic_DNA"/>
</dbReference>
<name>A0A1R4B5T0_9VIBR</name>
<protein>
    <submittedName>
        <fullName evidence="2">Carboxymuconolactone decarboxylase family protein</fullName>
    </submittedName>
</protein>
<gene>
    <name evidence="2" type="ORF">VPAL9027_02261</name>
</gene>
<dbReference type="Proteomes" id="UP000189475">
    <property type="component" value="Unassembled WGS sequence"/>
</dbReference>
<proteinExistence type="predicted"/>
<dbReference type="PANTHER" id="PTHR33930:SF2">
    <property type="entry name" value="BLR3452 PROTEIN"/>
    <property type="match status" value="1"/>
</dbReference>
<evidence type="ECO:0000313" key="3">
    <source>
        <dbReference type="Proteomes" id="UP000189475"/>
    </source>
</evidence>
<dbReference type="InterPro" id="IPR029032">
    <property type="entry name" value="AhpD-like"/>
</dbReference>
<evidence type="ECO:0000259" key="1">
    <source>
        <dbReference type="Pfam" id="PF02627"/>
    </source>
</evidence>
<dbReference type="Gene3D" id="1.20.1290.10">
    <property type="entry name" value="AhpD-like"/>
    <property type="match status" value="1"/>
</dbReference>
<dbReference type="GO" id="GO:0051920">
    <property type="term" value="F:peroxiredoxin activity"/>
    <property type="evidence" value="ECO:0007669"/>
    <property type="project" value="InterPro"/>
</dbReference>